<dbReference type="Proteomes" id="UP000250796">
    <property type="component" value="Chromosome MESINF"/>
</dbReference>
<keyword evidence="3" id="KW-1185">Reference proteome</keyword>
<dbReference type="Gene3D" id="1.20.120.680">
    <property type="entry name" value="Formiminotetrahydrofolate cyclodeaminase monomer, up-and-down helical bundle"/>
    <property type="match status" value="1"/>
</dbReference>
<dbReference type="InterPro" id="IPR036178">
    <property type="entry name" value="Formintransfe-cycloase-like_sf"/>
</dbReference>
<dbReference type="EMBL" id="LS974202">
    <property type="protein sequence ID" value="SSC14171.1"/>
    <property type="molecule type" value="Genomic_DNA"/>
</dbReference>
<name>A0A7Z7PQ70_9BACT</name>
<keyword evidence="2" id="KW-0378">Hydrolase</keyword>
<dbReference type="GO" id="GO:0004477">
    <property type="term" value="F:methenyltetrahydrofolate cyclohydrolase activity"/>
    <property type="evidence" value="ECO:0007669"/>
    <property type="project" value="UniProtKB-EC"/>
</dbReference>
<evidence type="ECO:0000313" key="2">
    <source>
        <dbReference type="EMBL" id="SSC14171.1"/>
    </source>
</evidence>
<reference evidence="2 3" key="1">
    <citation type="submission" date="2017-01" db="EMBL/GenBank/DDBJ databases">
        <authorList>
            <person name="Erauso G."/>
        </authorList>
    </citation>
    <scope>NUCLEOTIDE SEQUENCE [LARGE SCALE GENOMIC DNA]</scope>
    <source>
        <strain evidence="2">MESINF1</strain>
    </source>
</reference>
<protein>
    <submittedName>
        <fullName evidence="2">Methenyltetrahydrofolate cyclohydrolase</fullName>
        <ecNumber evidence="2">3.5.4.9</ecNumber>
    </submittedName>
</protein>
<dbReference type="RefSeq" id="WP_169700528.1">
    <property type="nucleotide sequence ID" value="NZ_LS974202.1"/>
</dbReference>
<evidence type="ECO:0000313" key="3">
    <source>
        <dbReference type="Proteomes" id="UP000250796"/>
    </source>
</evidence>
<dbReference type="Pfam" id="PF04961">
    <property type="entry name" value="FTCD_C"/>
    <property type="match status" value="1"/>
</dbReference>
<accession>A0A7Z7PQ70</accession>
<sequence length="209" mass="23022">MDFCALSVKDFLKKVAEKSPTPGGGAVGAVVAALAASLGSMVANLTIGKKGYEDVEGHMESVLETCEAESVYLCELVNKDIQAFDQVMSAYKLPKATEEEKNAREMKIQQALKTAIEVPFDLARRCKNIIISIERLAKWGNLNVLSDAESAAYLLMAVYKIAYANVMINMKSLKDAEYSAWISDEMSQLDRQMTSTYDRIMDVLGKRNG</sequence>
<proteinExistence type="predicted"/>
<dbReference type="InterPro" id="IPR007044">
    <property type="entry name" value="Cyclodeamin/CycHdrlase"/>
</dbReference>
<organism evidence="2 3">
    <name type="scientific">Mesotoga infera</name>
    <dbReference type="NCBI Taxonomy" id="1236046"/>
    <lineage>
        <taxon>Bacteria</taxon>
        <taxon>Thermotogati</taxon>
        <taxon>Thermotogota</taxon>
        <taxon>Thermotogae</taxon>
        <taxon>Kosmotogales</taxon>
        <taxon>Kosmotogaceae</taxon>
        <taxon>Mesotoga</taxon>
    </lineage>
</organism>
<dbReference type="AlphaFoldDB" id="A0A7Z7PQ70"/>
<dbReference type="EC" id="3.5.4.9" evidence="2"/>
<feature type="domain" description="Cyclodeaminase/cyclohydrolase" evidence="1">
    <location>
        <begin position="7"/>
        <end position="187"/>
    </location>
</feature>
<evidence type="ECO:0000259" key="1">
    <source>
        <dbReference type="Pfam" id="PF04961"/>
    </source>
</evidence>
<gene>
    <name evidence="2" type="primary">fchA</name>
    <name evidence="2" type="ORF">MESINF_2731</name>
</gene>
<dbReference type="SUPFAM" id="SSF101262">
    <property type="entry name" value="Methenyltetrahydrofolate cyclohydrolase-like"/>
    <property type="match status" value="1"/>
</dbReference>
<dbReference type="KEGG" id="minf:MESINF_2731"/>